<dbReference type="Pfam" id="PF04265">
    <property type="entry name" value="TPK_B1_binding"/>
    <property type="match status" value="1"/>
</dbReference>
<dbReference type="InterPro" id="IPR036759">
    <property type="entry name" value="TPK_catalytic_sf"/>
</dbReference>
<evidence type="ECO:0000313" key="7">
    <source>
        <dbReference type="EMBL" id="MCR2042579.1"/>
    </source>
</evidence>
<accession>A0A9X2MF70</accession>
<dbReference type="GO" id="GO:0005524">
    <property type="term" value="F:ATP binding"/>
    <property type="evidence" value="ECO:0007669"/>
    <property type="project" value="UniProtKB-KW"/>
</dbReference>
<gene>
    <name evidence="7" type="ORF">NSA23_00480</name>
</gene>
<dbReference type="Pfam" id="PF04263">
    <property type="entry name" value="TPK_catalytic"/>
    <property type="match status" value="1"/>
</dbReference>
<dbReference type="NCBIfam" id="TIGR01378">
    <property type="entry name" value="thi_PPkinase"/>
    <property type="match status" value="1"/>
</dbReference>
<dbReference type="GO" id="GO:0016301">
    <property type="term" value="F:kinase activity"/>
    <property type="evidence" value="ECO:0007669"/>
    <property type="project" value="UniProtKB-KW"/>
</dbReference>
<dbReference type="PANTHER" id="PTHR41299">
    <property type="entry name" value="THIAMINE PYROPHOSPHOKINASE"/>
    <property type="match status" value="1"/>
</dbReference>
<evidence type="ECO:0000256" key="5">
    <source>
        <dbReference type="NCBIfam" id="TIGR01378"/>
    </source>
</evidence>
<evidence type="ECO:0000256" key="2">
    <source>
        <dbReference type="ARBA" id="ARBA00022741"/>
    </source>
</evidence>
<dbReference type="InterPro" id="IPR036371">
    <property type="entry name" value="TPK_B1-bd_sf"/>
</dbReference>
<dbReference type="PANTHER" id="PTHR41299:SF1">
    <property type="entry name" value="THIAMINE PYROPHOSPHOKINASE"/>
    <property type="match status" value="1"/>
</dbReference>
<dbReference type="InterPro" id="IPR053149">
    <property type="entry name" value="TPK"/>
</dbReference>
<name>A0A9X2MF70_9FIRM</name>
<sequence length="211" mass="23665">MKSLVVSNGEINDLNQLKSISKEMDFIIAVDGGAKYILKSDIQPDLVVGDLDSIDKDILKEIKEKNIPILKYPSHKDYTDTELALKYLIDKGFKEIVLMGVIGSRIDHTLANIFLLSELLNQGVKGIIINEKNTMHIIDDEMEIKKEDGVFISVLPINSDGAKVTLKGFEYETDRVDFNFSSTLGVSNRIIEEKGYIKVENGICLIIESRD</sequence>
<evidence type="ECO:0000313" key="8">
    <source>
        <dbReference type="Proteomes" id="UP001142078"/>
    </source>
</evidence>
<protein>
    <recommendedName>
        <fullName evidence="5">Thiamine diphosphokinase</fullName>
        <ecNumber evidence="5">2.7.6.2</ecNumber>
    </recommendedName>
</protein>
<dbReference type="SMART" id="SM00983">
    <property type="entry name" value="TPK_B1_binding"/>
    <property type="match status" value="1"/>
</dbReference>
<evidence type="ECO:0000259" key="6">
    <source>
        <dbReference type="SMART" id="SM00983"/>
    </source>
</evidence>
<comment type="caution">
    <text evidence="7">The sequence shown here is derived from an EMBL/GenBank/DDBJ whole genome shotgun (WGS) entry which is preliminary data.</text>
</comment>
<dbReference type="CDD" id="cd07995">
    <property type="entry name" value="TPK"/>
    <property type="match status" value="1"/>
</dbReference>
<dbReference type="GO" id="GO:0004788">
    <property type="term" value="F:thiamine diphosphokinase activity"/>
    <property type="evidence" value="ECO:0007669"/>
    <property type="project" value="UniProtKB-UniRule"/>
</dbReference>
<dbReference type="RefSeq" id="WP_042682324.1">
    <property type="nucleotide sequence ID" value="NZ_CABKTM010000043.1"/>
</dbReference>
<dbReference type="SUPFAM" id="SSF63862">
    <property type="entry name" value="Thiamin pyrophosphokinase, substrate-binding domain"/>
    <property type="match status" value="1"/>
</dbReference>
<evidence type="ECO:0000256" key="1">
    <source>
        <dbReference type="ARBA" id="ARBA00022679"/>
    </source>
</evidence>
<dbReference type="InterPro" id="IPR007371">
    <property type="entry name" value="TPK_catalytic"/>
</dbReference>
<keyword evidence="4" id="KW-0067">ATP-binding</keyword>
<dbReference type="InterPro" id="IPR007373">
    <property type="entry name" value="Thiamin_PyroPKinase_B1-bd"/>
</dbReference>
<feature type="domain" description="Thiamin pyrophosphokinase thiamin-binding" evidence="6">
    <location>
        <begin position="134"/>
        <end position="205"/>
    </location>
</feature>
<evidence type="ECO:0000256" key="4">
    <source>
        <dbReference type="ARBA" id="ARBA00022840"/>
    </source>
</evidence>
<dbReference type="AlphaFoldDB" id="A0A9X2MF70"/>
<dbReference type="EMBL" id="JANJZL010000001">
    <property type="protein sequence ID" value="MCR2042579.1"/>
    <property type="molecule type" value="Genomic_DNA"/>
</dbReference>
<keyword evidence="8" id="KW-1185">Reference proteome</keyword>
<keyword evidence="3" id="KW-0418">Kinase</keyword>
<dbReference type="GO" id="GO:0006772">
    <property type="term" value="P:thiamine metabolic process"/>
    <property type="evidence" value="ECO:0007669"/>
    <property type="project" value="UniProtKB-UniRule"/>
</dbReference>
<proteinExistence type="predicted"/>
<keyword evidence="1 7" id="KW-0808">Transferase</keyword>
<dbReference type="Gene3D" id="3.40.50.10240">
    <property type="entry name" value="Thiamin pyrophosphokinase, catalytic domain"/>
    <property type="match status" value="1"/>
</dbReference>
<evidence type="ECO:0000256" key="3">
    <source>
        <dbReference type="ARBA" id="ARBA00022777"/>
    </source>
</evidence>
<dbReference type="InterPro" id="IPR006282">
    <property type="entry name" value="Thi_PPkinase"/>
</dbReference>
<keyword evidence="2" id="KW-0547">Nucleotide-binding</keyword>
<reference evidence="7" key="1">
    <citation type="submission" date="2022-07" db="EMBL/GenBank/DDBJ databases">
        <title>Enhanced cultured diversity of the mouse gut microbiota enables custom-made synthetic communities.</title>
        <authorList>
            <person name="Afrizal A."/>
        </authorList>
    </citation>
    <scope>NUCLEOTIDE SEQUENCE</scope>
    <source>
        <strain evidence="7">DSM 29482</strain>
    </source>
</reference>
<dbReference type="GO" id="GO:0030975">
    <property type="term" value="F:thiamine binding"/>
    <property type="evidence" value="ECO:0007669"/>
    <property type="project" value="InterPro"/>
</dbReference>
<dbReference type="SUPFAM" id="SSF63999">
    <property type="entry name" value="Thiamin pyrophosphokinase, catalytic domain"/>
    <property type="match status" value="1"/>
</dbReference>
<dbReference type="Proteomes" id="UP001142078">
    <property type="component" value="Unassembled WGS sequence"/>
</dbReference>
<dbReference type="GO" id="GO:0009229">
    <property type="term" value="P:thiamine diphosphate biosynthetic process"/>
    <property type="evidence" value="ECO:0007669"/>
    <property type="project" value="InterPro"/>
</dbReference>
<organism evidence="7 8">
    <name type="scientific">Anaerosalibacter massiliensis</name>
    <dbReference type="NCBI Taxonomy" id="1347392"/>
    <lineage>
        <taxon>Bacteria</taxon>
        <taxon>Bacillati</taxon>
        <taxon>Bacillota</taxon>
        <taxon>Tissierellia</taxon>
        <taxon>Tissierellales</taxon>
        <taxon>Sporanaerobacteraceae</taxon>
        <taxon>Anaerosalibacter</taxon>
    </lineage>
</organism>
<dbReference type="OrthoDB" id="9804377at2"/>
<dbReference type="EC" id="2.7.6.2" evidence="5"/>